<dbReference type="Pfam" id="PF10601">
    <property type="entry name" value="zf-LITAF-like"/>
    <property type="match status" value="1"/>
</dbReference>
<dbReference type="AlphaFoldDB" id="A0A1X6P5R1"/>
<accession>A0A1X6P5R1</accession>
<organism evidence="2 3">
    <name type="scientific">Porphyra umbilicalis</name>
    <name type="common">Purple laver</name>
    <name type="synonym">Red alga</name>
    <dbReference type="NCBI Taxonomy" id="2786"/>
    <lineage>
        <taxon>Eukaryota</taxon>
        <taxon>Rhodophyta</taxon>
        <taxon>Bangiophyceae</taxon>
        <taxon>Bangiales</taxon>
        <taxon>Bangiaceae</taxon>
        <taxon>Porphyra</taxon>
    </lineage>
</organism>
<evidence type="ECO:0000259" key="1">
    <source>
        <dbReference type="PROSITE" id="PS51837"/>
    </source>
</evidence>
<protein>
    <recommendedName>
        <fullName evidence="1">LITAF domain-containing protein</fullName>
    </recommendedName>
</protein>
<name>A0A1X6P5R1_PORUM</name>
<proteinExistence type="predicted"/>
<feature type="domain" description="LITAF" evidence="1">
    <location>
        <begin position="26"/>
        <end position="108"/>
    </location>
</feature>
<dbReference type="PROSITE" id="PS51837">
    <property type="entry name" value="LITAF"/>
    <property type="match status" value="1"/>
</dbReference>
<evidence type="ECO:0000313" key="3">
    <source>
        <dbReference type="Proteomes" id="UP000218209"/>
    </source>
</evidence>
<reference evidence="2 3" key="1">
    <citation type="submission" date="2017-03" db="EMBL/GenBank/DDBJ databases">
        <title>WGS assembly of Porphyra umbilicalis.</title>
        <authorList>
            <person name="Brawley S.H."/>
            <person name="Blouin N.A."/>
            <person name="Ficko-Blean E."/>
            <person name="Wheeler G.L."/>
            <person name="Lohr M."/>
            <person name="Goodson H.V."/>
            <person name="Jenkins J.W."/>
            <person name="Blaby-Haas C.E."/>
            <person name="Helliwell K.E."/>
            <person name="Chan C."/>
            <person name="Marriage T."/>
            <person name="Bhattacharya D."/>
            <person name="Klein A.S."/>
            <person name="Badis Y."/>
            <person name="Brodie J."/>
            <person name="Cao Y."/>
            <person name="Collen J."/>
            <person name="Dittami S.M."/>
            <person name="Gachon C.M."/>
            <person name="Green B.R."/>
            <person name="Karpowicz S."/>
            <person name="Kim J.W."/>
            <person name="Kudahl U."/>
            <person name="Lin S."/>
            <person name="Michel G."/>
            <person name="Mittag M."/>
            <person name="Olson B.J."/>
            <person name="Pangilinan J."/>
            <person name="Peng Y."/>
            <person name="Qiu H."/>
            <person name="Shu S."/>
            <person name="Singer J.T."/>
            <person name="Smith A.G."/>
            <person name="Sprecher B.N."/>
            <person name="Wagner V."/>
            <person name="Wang W."/>
            <person name="Wang Z.-Y."/>
            <person name="Yan J."/>
            <person name="Yarish C."/>
            <person name="Zoeuner-Riek S."/>
            <person name="Zhuang Y."/>
            <person name="Zou Y."/>
            <person name="Lindquist E.A."/>
            <person name="Grimwood J."/>
            <person name="Barry K."/>
            <person name="Rokhsar D.S."/>
            <person name="Schmutz J."/>
            <person name="Stiller J.W."/>
            <person name="Grossman A.R."/>
            <person name="Prochnik S.E."/>
        </authorList>
    </citation>
    <scope>NUCLEOTIDE SEQUENCE [LARGE SCALE GENOMIC DNA]</scope>
    <source>
        <strain evidence="2">4086291</strain>
    </source>
</reference>
<evidence type="ECO:0000313" key="2">
    <source>
        <dbReference type="EMBL" id="OSX76174.1"/>
    </source>
</evidence>
<dbReference type="SMART" id="SM00714">
    <property type="entry name" value="LITAF"/>
    <property type="match status" value="1"/>
</dbReference>
<dbReference type="InterPro" id="IPR006629">
    <property type="entry name" value="LITAF"/>
</dbReference>
<sequence length="115" mass="11768">MSYAAVASDPPPTGEAAPLTAGAVAAARTPGGPLPAVWGGRPTAVTCPGCCSAVTTEVVINECTGWNWLICVASGGLFCVFLPRMFDCASRAVHRCPNCGFPMGEGFGEFWAGKD</sequence>
<dbReference type="Proteomes" id="UP000218209">
    <property type="component" value="Unassembled WGS sequence"/>
</dbReference>
<gene>
    <name evidence="2" type="ORF">BU14_0204s0020</name>
</gene>
<keyword evidence="3" id="KW-1185">Reference proteome</keyword>
<dbReference type="EMBL" id="KV918877">
    <property type="protein sequence ID" value="OSX76174.1"/>
    <property type="molecule type" value="Genomic_DNA"/>
</dbReference>